<dbReference type="SUPFAM" id="SSF74924">
    <property type="entry name" value="Cap-Gly domain"/>
    <property type="match status" value="1"/>
</dbReference>
<evidence type="ECO:0000313" key="5">
    <source>
        <dbReference type="Proteomes" id="UP000095728"/>
    </source>
</evidence>
<dbReference type="Proteomes" id="UP000095728">
    <property type="component" value="Unassembled WGS sequence"/>
</dbReference>
<feature type="coiled-coil region" evidence="1">
    <location>
        <begin position="148"/>
        <end position="207"/>
    </location>
</feature>
<feature type="coiled-coil region" evidence="1">
    <location>
        <begin position="243"/>
        <end position="288"/>
    </location>
</feature>
<dbReference type="SMART" id="SM01052">
    <property type="entry name" value="CAP_GLY"/>
    <property type="match status" value="1"/>
</dbReference>
<dbReference type="FunCoup" id="A0A1E5RHV9">
    <property type="interactions" value="170"/>
</dbReference>
<organism evidence="4 5">
    <name type="scientific">Hanseniaspora osmophila</name>
    <dbReference type="NCBI Taxonomy" id="56408"/>
    <lineage>
        <taxon>Eukaryota</taxon>
        <taxon>Fungi</taxon>
        <taxon>Dikarya</taxon>
        <taxon>Ascomycota</taxon>
        <taxon>Saccharomycotina</taxon>
        <taxon>Saccharomycetes</taxon>
        <taxon>Saccharomycodales</taxon>
        <taxon>Saccharomycodaceae</taxon>
        <taxon>Hanseniaspora</taxon>
    </lineage>
</organism>
<evidence type="ECO:0000313" key="4">
    <source>
        <dbReference type="EMBL" id="OEJ86498.1"/>
    </source>
</evidence>
<dbReference type="OrthoDB" id="2130750at2759"/>
<evidence type="ECO:0000256" key="1">
    <source>
        <dbReference type="SAM" id="Coils"/>
    </source>
</evidence>
<dbReference type="InParanoid" id="A0A1E5RHV9"/>
<accession>A0A1E5RHV9</accession>
<dbReference type="STRING" id="56408.A0A1E5RHV9"/>
<proteinExistence type="predicted"/>
<protein>
    <submittedName>
        <fullName evidence="4">Nuclear fusion protein BIK1</fullName>
    </submittedName>
</protein>
<feature type="domain" description="CAP-Gly" evidence="3">
    <location>
        <begin position="33"/>
        <end position="77"/>
    </location>
</feature>
<dbReference type="AlphaFoldDB" id="A0A1E5RHV9"/>
<dbReference type="InterPro" id="IPR036859">
    <property type="entry name" value="CAP-Gly_dom_sf"/>
</dbReference>
<feature type="compositionally biased region" description="Low complexity" evidence="2">
    <location>
        <begin position="320"/>
        <end position="334"/>
    </location>
</feature>
<evidence type="ECO:0000259" key="3">
    <source>
        <dbReference type="PROSITE" id="PS50245"/>
    </source>
</evidence>
<dbReference type="PANTHER" id="PTHR18916">
    <property type="entry name" value="DYNACTIN 1-RELATED MICROTUBULE-BINDING"/>
    <property type="match status" value="1"/>
</dbReference>
<dbReference type="EMBL" id="LPNM01000006">
    <property type="protein sequence ID" value="OEJ86498.1"/>
    <property type="molecule type" value="Genomic_DNA"/>
</dbReference>
<dbReference type="InterPro" id="IPR000938">
    <property type="entry name" value="CAP-Gly_domain"/>
</dbReference>
<name>A0A1E5RHV9_9ASCO</name>
<dbReference type="Gene3D" id="2.30.30.190">
    <property type="entry name" value="CAP Gly-rich-like domain"/>
    <property type="match status" value="1"/>
</dbReference>
<dbReference type="Pfam" id="PF01302">
    <property type="entry name" value="CAP_GLY"/>
    <property type="match status" value="1"/>
</dbReference>
<comment type="caution">
    <text evidence="4">The sequence shown here is derived from an EMBL/GenBank/DDBJ whole genome shotgun (WGS) entry which is preliminary data.</text>
</comment>
<evidence type="ECO:0000256" key="2">
    <source>
        <dbReference type="SAM" id="MobiDB-lite"/>
    </source>
</evidence>
<keyword evidence="5" id="KW-1185">Reference proteome</keyword>
<feature type="region of interest" description="Disordered" evidence="2">
    <location>
        <begin position="315"/>
        <end position="339"/>
    </location>
</feature>
<keyword evidence="1" id="KW-0175">Coiled coil</keyword>
<dbReference type="PROSITE" id="PS50245">
    <property type="entry name" value="CAP_GLY_2"/>
    <property type="match status" value="1"/>
</dbReference>
<sequence length="375" mass="42683">MQVEAAVSNAYNRCINQVFQLPNIGRARLKYVGAVQNKQGFFCGFDLLAPMLGKNDGAVGGVSYFQCEFEKSGLFVQFPKVKPLLDGYLQNLNMPATELRRSTKPTQPISTTASANDEKIAKLEQDVVFLNKLVEDQRLVIEEAQPIVIEYDEKVKGLERVVNDLQEALELEKNSSLKQREMFEKEHEQLTTLVDDLQVQLKALQNINSIPQNTDETTKVNISEHESIVSEFAKYKEEQEKYKAKWEKERDTLQMHVASLNTEYSNLFKEMGEQETKHEKTIKELQDQILAQPLQQPAPTGSQENRAALSNKENIFSTPNPQEQKQFEQFPQKNSPDHMTNAATEQHVAIDADDGVWCGLCEQKGHESIDCKQFI</sequence>
<reference evidence="5" key="1">
    <citation type="journal article" date="2016" name="Genome Announc.">
        <title>Genome sequences of three species of Hanseniaspora isolated from spontaneous wine fermentations.</title>
        <authorList>
            <person name="Sternes P.R."/>
            <person name="Lee D."/>
            <person name="Kutyna D.R."/>
            <person name="Borneman A.R."/>
        </authorList>
    </citation>
    <scope>NUCLEOTIDE SEQUENCE [LARGE SCALE GENOMIC DNA]</scope>
    <source>
        <strain evidence="5">AWRI3579</strain>
    </source>
</reference>
<gene>
    <name evidence="4" type="ORF">AWRI3579_g1620</name>
</gene>